<dbReference type="PROSITE" id="PS51096">
    <property type="entry name" value="PTS_EIIA_TYPE_4"/>
    <property type="match status" value="1"/>
</dbReference>
<dbReference type="RefSeq" id="WP_002606612.1">
    <property type="nucleotide sequence ID" value="NZ_BAAACC010000014.1"/>
</dbReference>
<evidence type="ECO:0000313" key="9">
    <source>
        <dbReference type="EMBL" id="QJA05060.1"/>
    </source>
</evidence>
<dbReference type="EMBL" id="CP048838">
    <property type="protein sequence ID" value="QJA05060.1"/>
    <property type="molecule type" value="Genomic_DNA"/>
</dbReference>
<dbReference type="GO" id="GO:0005737">
    <property type="term" value="C:cytoplasm"/>
    <property type="evidence" value="ECO:0007669"/>
    <property type="project" value="UniProtKB-SubCell"/>
</dbReference>
<dbReference type="GeneID" id="61928423"/>
<evidence type="ECO:0000256" key="2">
    <source>
        <dbReference type="ARBA" id="ARBA00022448"/>
    </source>
</evidence>
<protein>
    <submittedName>
        <fullName evidence="9">PTS sugar transporter subunit IIA</fullName>
    </submittedName>
</protein>
<dbReference type="PANTHER" id="PTHR33799:SF1">
    <property type="entry name" value="PTS SYSTEM MANNOSE-SPECIFIC EIIAB COMPONENT-RELATED"/>
    <property type="match status" value="1"/>
</dbReference>
<dbReference type="Gene3D" id="3.40.50.510">
    <property type="entry name" value="Phosphotransferase system, mannose-type IIA component"/>
    <property type="match status" value="1"/>
</dbReference>
<proteinExistence type="predicted"/>
<keyword evidence="5" id="KW-0808">Transferase</keyword>
<dbReference type="AlphaFoldDB" id="A0AAP9MJ10"/>
<dbReference type="InterPro" id="IPR004701">
    <property type="entry name" value="PTS_EIIA_man-typ"/>
</dbReference>
<accession>A0AAP9MJ10</accession>
<dbReference type="InterPro" id="IPR036662">
    <property type="entry name" value="PTS_EIIA_man-typ_sf"/>
</dbReference>
<evidence type="ECO:0000259" key="8">
    <source>
        <dbReference type="PROSITE" id="PS51096"/>
    </source>
</evidence>
<comment type="subcellular location">
    <subcellularLocation>
        <location evidence="1">Cytoplasm</location>
    </subcellularLocation>
</comment>
<evidence type="ECO:0000256" key="3">
    <source>
        <dbReference type="ARBA" id="ARBA00022490"/>
    </source>
</evidence>
<keyword evidence="7" id="KW-0418">Kinase</keyword>
<evidence type="ECO:0000313" key="10">
    <source>
        <dbReference type="Proteomes" id="UP000503330"/>
    </source>
</evidence>
<keyword evidence="2" id="KW-0813">Transport</keyword>
<dbReference type="GO" id="GO:0009401">
    <property type="term" value="P:phosphoenolpyruvate-dependent sugar phosphotransferase system"/>
    <property type="evidence" value="ECO:0007669"/>
    <property type="project" value="UniProtKB-KW"/>
</dbReference>
<evidence type="ECO:0000256" key="5">
    <source>
        <dbReference type="ARBA" id="ARBA00022679"/>
    </source>
</evidence>
<dbReference type="SUPFAM" id="SSF53062">
    <property type="entry name" value="PTS system fructose IIA component-like"/>
    <property type="match status" value="1"/>
</dbReference>
<evidence type="ECO:0000256" key="1">
    <source>
        <dbReference type="ARBA" id="ARBA00004496"/>
    </source>
</evidence>
<keyword evidence="4 9" id="KW-0762">Sugar transport</keyword>
<evidence type="ECO:0000256" key="7">
    <source>
        <dbReference type="ARBA" id="ARBA00022777"/>
    </source>
</evidence>
<dbReference type="CDD" id="cd00006">
    <property type="entry name" value="PTS_IIA_man"/>
    <property type="match status" value="1"/>
</dbReference>
<organism evidence="9 10">
    <name type="scientific">Clostridium innocuum</name>
    <dbReference type="NCBI Taxonomy" id="1522"/>
    <lineage>
        <taxon>Bacteria</taxon>
        <taxon>Bacillati</taxon>
        <taxon>Bacillota</taxon>
        <taxon>Clostridia</taxon>
        <taxon>Eubacteriales</taxon>
        <taxon>Clostridiaceae</taxon>
        <taxon>Clostridium</taxon>
    </lineage>
</organism>
<dbReference type="InterPro" id="IPR033887">
    <property type="entry name" value="PTS_IIA_man"/>
</dbReference>
<name>A0AAP9MJ10_CLOIN</name>
<sequence>MVGFVIASHGVFCEGLKSSTEMIGGTIAQCAAVALQPGEDPDAYGERLKKAIEDTDSGDGVLVLNDLRGGTPFNRSLMLSREQHIIIVVGANLPMLLTLTLGRNEESTLDDLAAMAESEAKESIGTIRYNKG</sequence>
<evidence type="ECO:0000256" key="6">
    <source>
        <dbReference type="ARBA" id="ARBA00022683"/>
    </source>
</evidence>
<keyword evidence="3" id="KW-0963">Cytoplasm</keyword>
<dbReference type="Pfam" id="PF03610">
    <property type="entry name" value="EIIA-man"/>
    <property type="match status" value="1"/>
</dbReference>
<gene>
    <name evidence="9" type="ORF">G4D54_22760</name>
</gene>
<dbReference type="GO" id="GO:0016301">
    <property type="term" value="F:kinase activity"/>
    <property type="evidence" value="ECO:0007669"/>
    <property type="project" value="UniProtKB-KW"/>
</dbReference>
<dbReference type="GO" id="GO:0016020">
    <property type="term" value="C:membrane"/>
    <property type="evidence" value="ECO:0007669"/>
    <property type="project" value="InterPro"/>
</dbReference>
<evidence type="ECO:0000256" key="4">
    <source>
        <dbReference type="ARBA" id="ARBA00022597"/>
    </source>
</evidence>
<dbReference type="Proteomes" id="UP000503330">
    <property type="component" value="Chromosome"/>
</dbReference>
<feature type="domain" description="PTS EIIA type-4" evidence="8">
    <location>
        <begin position="1"/>
        <end position="124"/>
    </location>
</feature>
<keyword evidence="6" id="KW-0598">Phosphotransferase system</keyword>
<dbReference type="InterPro" id="IPR051471">
    <property type="entry name" value="Bacterial_PTS_sugar_comp"/>
</dbReference>
<reference evidence="9 10" key="1">
    <citation type="submission" date="2020-02" db="EMBL/GenBank/DDBJ databases">
        <authorList>
            <person name="Kociolek L.K."/>
            <person name="Ozer E.A."/>
        </authorList>
    </citation>
    <scope>NUCLEOTIDE SEQUENCE [LARGE SCALE GENOMIC DNA]</scope>
    <source>
        <strain evidence="9 10">ATCC 14501</strain>
    </source>
</reference>
<dbReference type="PANTHER" id="PTHR33799">
    <property type="entry name" value="PTS PERMEASE-RELATED-RELATED"/>
    <property type="match status" value="1"/>
</dbReference>